<protein>
    <recommendedName>
        <fullName evidence="5 6">Peptide chain release factor 1</fullName>
        <shortName evidence="5">RF-1</shortName>
    </recommendedName>
</protein>
<dbReference type="SMART" id="SM00937">
    <property type="entry name" value="PCRF"/>
    <property type="match status" value="1"/>
</dbReference>
<gene>
    <name evidence="5 8" type="primary">prfA</name>
    <name evidence="8" type="ORF">KYI95_23490</name>
</gene>
<evidence type="ECO:0000259" key="7">
    <source>
        <dbReference type="PROSITE" id="PS00745"/>
    </source>
</evidence>
<dbReference type="PANTHER" id="PTHR43804">
    <property type="entry name" value="LD18447P"/>
    <property type="match status" value="1"/>
</dbReference>
<comment type="subcellular location">
    <subcellularLocation>
        <location evidence="5">Cytoplasm</location>
    </subcellularLocation>
</comment>
<proteinExistence type="inferred from homology"/>
<comment type="PTM">
    <text evidence="5">Methylated by PrmC. Methylation increases the termination efficiency of RF1.</text>
</comment>
<dbReference type="SUPFAM" id="SSF75620">
    <property type="entry name" value="Release factor"/>
    <property type="match status" value="1"/>
</dbReference>
<dbReference type="InterPro" id="IPR045853">
    <property type="entry name" value="Pep_chain_release_fac_I_sf"/>
</dbReference>
<dbReference type="Gene3D" id="6.10.140.1950">
    <property type="match status" value="1"/>
</dbReference>
<keyword evidence="5" id="KW-0963">Cytoplasm</keyword>
<keyword evidence="3 5" id="KW-0488">Methylation</keyword>
<dbReference type="InterPro" id="IPR005139">
    <property type="entry name" value="PCRF"/>
</dbReference>
<sequence>MKTSIVAKLEALQERHEEVEAMLGDAGVIADQDRFRALSREYAQLTDVTRCFREWQQNQQDIETAKMLLDDPEMRDMAQEELLEAREKSELLEQQLQLLLLPKDPDDERDCFVEVRAGTGGDEAAIFAGDLFRMYSRYAEARRWRVEIVSANEGEHGGYKEVIARVMGDGAYGRLKFESGGHRVQRVPETESQGRIHTSACTVAVMPELPEAELPEINPSDLKIDTFRSSGAGGQHVNTTDSAIRITHLPTGIVVECQDERSQHKNKAKALSVLGARIHAAEMAKRHEVEASTRRNLLGSGDRSDRIRTYNFPQGRVTDHRINLTIYRLDEIMEGKLDSLIEPIVQEYQADQLAALAGQD</sequence>
<dbReference type="Pfam" id="PF00472">
    <property type="entry name" value="RF-1"/>
    <property type="match status" value="1"/>
</dbReference>
<dbReference type="InterPro" id="IPR050057">
    <property type="entry name" value="Prokaryotic/Mito_RF"/>
</dbReference>
<evidence type="ECO:0000256" key="1">
    <source>
        <dbReference type="ARBA" id="ARBA00002986"/>
    </source>
</evidence>
<comment type="similarity">
    <text evidence="2 5">Belongs to the prokaryotic/mitochondrial release factor family.</text>
</comment>
<dbReference type="EMBL" id="JAHVXZ010000030">
    <property type="protein sequence ID" value="MBW1260130.1"/>
    <property type="molecule type" value="Genomic_DNA"/>
</dbReference>
<evidence type="ECO:0000256" key="4">
    <source>
        <dbReference type="ARBA" id="ARBA00022917"/>
    </source>
</evidence>
<dbReference type="Gene3D" id="3.30.70.1660">
    <property type="match status" value="1"/>
</dbReference>
<evidence type="ECO:0000313" key="9">
    <source>
        <dbReference type="Proteomes" id="UP001197236"/>
    </source>
</evidence>
<feature type="domain" description="Prokaryotic-type class I peptide chain release factors" evidence="7">
    <location>
        <begin position="228"/>
        <end position="244"/>
    </location>
</feature>
<reference evidence="8 9" key="1">
    <citation type="submission" date="2021-07" db="EMBL/GenBank/DDBJ databases">
        <title>A novel phosphonate cluster across the Pantoea species complex is important for pathogenicity in onion.</title>
        <authorList>
            <person name="Zhao M."/>
            <person name="Stice S."/>
            <person name="Shin G.Y."/>
            <person name="Coutinho T."/>
            <person name="Gitaitis R."/>
            <person name="Kvitko B."/>
            <person name="Dutta B."/>
        </authorList>
    </citation>
    <scope>NUCLEOTIDE SEQUENCE [LARGE SCALE GENOMIC DNA]</scope>
    <source>
        <strain evidence="8 9">BD 382</strain>
    </source>
</reference>
<dbReference type="HAMAP" id="MF_00093">
    <property type="entry name" value="Rel_fac_1"/>
    <property type="match status" value="1"/>
</dbReference>
<dbReference type="RefSeq" id="WP_063879322.1">
    <property type="nucleotide sequence ID" value="NZ_CP126314.1"/>
</dbReference>
<dbReference type="Gene3D" id="3.30.160.20">
    <property type="match status" value="1"/>
</dbReference>
<comment type="function">
    <text evidence="1 5">Peptide chain release factor 1 directs the termination of translation in response to the peptide chain termination codons UAG and UAA.</text>
</comment>
<feature type="modified residue" description="N5-methylglutamine" evidence="5">
    <location>
        <position position="235"/>
    </location>
</feature>
<dbReference type="PROSITE" id="PS00745">
    <property type="entry name" value="RF_PROK_I"/>
    <property type="match status" value="1"/>
</dbReference>
<evidence type="ECO:0000256" key="5">
    <source>
        <dbReference type="HAMAP-Rule" id="MF_00093"/>
    </source>
</evidence>
<evidence type="ECO:0000256" key="2">
    <source>
        <dbReference type="ARBA" id="ARBA00010835"/>
    </source>
</evidence>
<evidence type="ECO:0000256" key="3">
    <source>
        <dbReference type="ARBA" id="ARBA00022481"/>
    </source>
</evidence>
<dbReference type="Proteomes" id="UP001197236">
    <property type="component" value="Unassembled WGS sequence"/>
</dbReference>
<dbReference type="InterPro" id="IPR000352">
    <property type="entry name" value="Pep_chain_release_fac_I"/>
</dbReference>
<dbReference type="NCBIfam" id="NF001859">
    <property type="entry name" value="PRK00591.1"/>
    <property type="match status" value="1"/>
</dbReference>
<accession>A0ABS6VM32</accession>
<organism evidence="8 9">
    <name type="scientific">Pantoea allii</name>
    <dbReference type="NCBI Taxonomy" id="574096"/>
    <lineage>
        <taxon>Bacteria</taxon>
        <taxon>Pseudomonadati</taxon>
        <taxon>Pseudomonadota</taxon>
        <taxon>Gammaproteobacteria</taxon>
        <taxon>Enterobacterales</taxon>
        <taxon>Erwiniaceae</taxon>
        <taxon>Pantoea</taxon>
    </lineage>
</organism>
<name>A0ABS6VM32_9GAMM</name>
<keyword evidence="4 5" id="KW-0648">Protein biosynthesis</keyword>
<dbReference type="InterPro" id="IPR004373">
    <property type="entry name" value="RF-1"/>
</dbReference>
<dbReference type="NCBIfam" id="TIGR00019">
    <property type="entry name" value="prfA"/>
    <property type="match status" value="1"/>
</dbReference>
<dbReference type="PANTHER" id="PTHR43804:SF7">
    <property type="entry name" value="LD18447P"/>
    <property type="match status" value="1"/>
</dbReference>
<dbReference type="Pfam" id="PF03462">
    <property type="entry name" value="PCRF"/>
    <property type="match status" value="1"/>
</dbReference>
<evidence type="ECO:0000313" key="8">
    <source>
        <dbReference type="EMBL" id="MBW1260130.1"/>
    </source>
</evidence>
<keyword evidence="9" id="KW-1185">Reference proteome</keyword>
<evidence type="ECO:0000256" key="6">
    <source>
        <dbReference type="NCBIfam" id="TIGR00019"/>
    </source>
</evidence>
<comment type="caution">
    <text evidence="8">The sequence shown here is derived from an EMBL/GenBank/DDBJ whole genome shotgun (WGS) entry which is preliminary data.</text>
</comment>